<organism evidence="1 2">
    <name type="scientific">Vibrio aerogenes CECT 7868</name>
    <dbReference type="NCBI Taxonomy" id="1216006"/>
    <lineage>
        <taxon>Bacteria</taxon>
        <taxon>Pseudomonadati</taxon>
        <taxon>Pseudomonadota</taxon>
        <taxon>Gammaproteobacteria</taxon>
        <taxon>Vibrionales</taxon>
        <taxon>Vibrionaceae</taxon>
        <taxon>Vibrio</taxon>
    </lineage>
</organism>
<dbReference type="OrthoDB" id="6316384at2"/>
<evidence type="ECO:0000313" key="1">
    <source>
        <dbReference type="EMBL" id="SHH76531.1"/>
    </source>
</evidence>
<reference evidence="1 2" key="1">
    <citation type="submission" date="2016-11" db="EMBL/GenBank/DDBJ databases">
        <authorList>
            <person name="Jaros S."/>
            <person name="Januszkiewicz K."/>
            <person name="Wedrychowicz H."/>
        </authorList>
    </citation>
    <scope>NUCLEOTIDE SEQUENCE [LARGE SCALE GENOMIC DNA]</scope>
    <source>
        <strain evidence="1 2">CECT 7868</strain>
    </source>
</reference>
<dbReference type="EMBL" id="FQXZ01000005">
    <property type="protein sequence ID" value="SHH76531.1"/>
    <property type="molecule type" value="Genomic_DNA"/>
</dbReference>
<evidence type="ECO:0000313" key="2">
    <source>
        <dbReference type="Proteomes" id="UP000184608"/>
    </source>
</evidence>
<dbReference type="Proteomes" id="UP000184608">
    <property type="component" value="Unassembled WGS sequence"/>
</dbReference>
<keyword evidence="2" id="KW-1185">Reference proteome</keyword>
<sequence>MYAQVEKSKENKVRAVANSVTLKKSNVKQDFGFVDRLEAVAQRKLQEMANHSPHVSQLRSFQNISNNKSPVQLMLRRGFGIGRAFVRRRPALPPMVHQPAPERTLRDRIRDGLLNFGLGIVDGLGNVDNDPQQADYEQIGHLTDLANDLGLEGEERRAFFRRNGFG</sequence>
<dbReference type="AlphaFoldDB" id="A0A1M5VMQ3"/>
<gene>
    <name evidence="1" type="ORF">VA7868_00449</name>
</gene>
<dbReference type="RefSeq" id="WP_073602212.1">
    <property type="nucleotide sequence ID" value="NZ_FQXZ01000005.1"/>
</dbReference>
<proteinExistence type="predicted"/>
<name>A0A1M5VMQ3_9VIBR</name>
<accession>A0A1M5VMQ3</accession>
<protein>
    <submittedName>
        <fullName evidence="1">Uncharacterized protein</fullName>
    </submittedName>
</protein>